<dbReference type="PANTHER" id="PTHR48200:SF1">
    <property type="entry name" value="AMINOTRANSFERASE-LIKE PLANT MOBILE DOMAIN-CONTAINING PROTEIN"/>
    <property type="match status" value="1"/>
</dbReference>
<evidence type="ECO:0000313" key="2">
    <source>
        <dbReference type="Proteomes" id="UP001291623"/>
    </source>
</evidence>
<dbReference type="AlphaFoldDB" id="A0AAE1VC63"/>
<name>A0AAE1VC63_9SOLA</name>
<sequence length="154" mass="17472">MQSKRGTCPLAASTELVQCSSSLVASSEGARALNAHPFSHTSMPPEAHTQRTRRFETMRRFAARRMSIDPNSSQRLYYIELIGLKGLQPYAPLRVLRQFGQEQIIPLQANMRVSEIQFGSNFIIPRARKIFDEWNDIDKMDIGDSQAGCTPEYH</sequence>
<dbReference type="PANTHER" id="PTHR48200">
    <property type="entry name" value="PROTEIN, PUTATIVE-RELATED"/>
    <property type="match status" value="1"/>
</dbReference>
<dbReference type="EMBL" id="JAVYJV010000009">
    <property type="protein sequence ID" value="KAK4363292.1"/>
    <property type="molecule type" value="Genomic_DNA"/>
</dbReference>
<keyword evidence="2" id="KW-1185">Reference proteome</keyword>
<evidence type="ECO:0000313" key="1">
    <source>
        <dbReference type="EMBL" id="KAK4363292.1"/>
    </source>
</evidence>
<reference evidence="1" key="1">
    <citation type="submission" date="2023-12" db="EMBL/GenBank/DDBJ databases">
        <title>Genome assembly of Anisodus tanguticus.</title>
        <authorList>
            <person name="Wang Y.-J."/>
        </authorList>
    </citation>
    <scope>NUCLEOTIDE SEQUENCE</scope>
    <source>
        <strain evidence="1">KB-2021</strain>
        <tissue evidence="1">Leaf</tissue>
    </source>
</reference>
<comment type="caution">
    <text evidence="1">The sequence shown here is derived from an EMBL/GenBank/DDBJ whole genome shotgun (WGS) entry which is preliminary data.</text>
</comment>
<accession>A0AAE1VC63</accession>
<protein>
    <submittedName>
        <fullName evidence="1">Uncharacterized protein</fullName>
    </submittedName>
</protein>
<dbReference type="Proteomes" id="UP001291623">
    <property type="component" value="Unassembled WGS sequence"/>
</dbReference>
<organism evidence="1 2">
    <name type="scientific">Anisodus tanguticus</name>
    <dbReference type="NCBI Taxonomy" id="243964"/>
    <lineage>
        <taxon>Eukaryota</taxon>
        <taxon>Viridiplantae</taxon>
        <taxon>Streptophyta</taxon>
        <taxon>Embryophyta</taxon>
        <taxon>Tracheophyta</taxon>
        <taxon>Spermatophyta</taxon>
        <taxon>Magnoliopsida</taxon>
        <taxon>eudicotyledons</taxon>
        <taxon>Gunneridae</taxon>
        <taxon>Pentapetalae</taxon>
        <taxon>asterids</taxon>
        <taxon>lamiids</taxon>
        <taxon>Solanales</taxon>
        <taxon>Solanaceae</taxon>
        <taxon>Solanoideae</taxon>
        <taxon>Hyoscyameae</taxon>
        <taxon>Anisodus</taxon>
    </lineage>
</organism>
<gene>
    <name evidence="1" type="ORF">RND71_018533</name>
</gene>
<proteinExistence type="predicted"/>